<feature type="domain" description="Polysaccharide chain length determinant N-terminal" evidence="9">
    <location>
        <begin position="14"/>
        <end position="91"/>
    </location>
</feature>
<dbReference type="PANTHER" id="PTHR32309:SF31">
    <property type="entry name" value="CAPSULAR EXOPOLYSACCHARIDE FAMILY"/>
    <property type="match status" value="1"/>
</dbReference>
<dbReference type="Gene3D" id="3.40.50.300">
    <property type="entry name" value="P-loop containing nucleotide triphosphate hydrolases"/>
    <property type="match status" value="1"/>
</dbReference>
<dbReference type="InterPro" id="IPR050445">
    <property type="entry name" value="Bact_polysacc_biosynth/exp"/>
</dbReference>
<evidence type="ECO:0000256" key="4">
    <source>
        <dbReference type="ARBA" id="ARBA00022692"/>
    </source>
</evidence>
<evidence type="ECO:0000256" key="2">
    <source>
        <dbReference type="ARBA" id="ARBA00006683"/>
    </source>
</evidence>
<keyword evidence="7" id="KW-0175">Coiled coil</keyword>
<organism evidence="10 11">
    <name type="scientific">Glycomyces endophyticus</name>
    <dbReference type="NCBI Taxonomy" id="480996"/>
    <lineage>
        <taxon>Bacteria</taxon>
        <taxon>Bacillati</taxon>
        <taxon>Actinomycetota</taxon>
        <taxon>Actinomycetes</taxon>
        <taxon>Glycomycetales</taxon>
        <taxon>Glycomycetaceae</taxon>
        <taxon>Glycomyces</taxon>
    </lineage>
</organism>
<reference evidence="10 11" key="1">
    <citation type="journal article" date="2019" name="Int. J. Syst. Evol. Microbiol.">
        <title>The Global Catalogue of Microorganisms (GCM) 10K type strain sequencing project: providing services to taxonomists for standard genome sequencing and annotation.</title>
        <authorList>
            <consortium name="The Broad Institute Genomics Platform"/>
            <consortium name="The Broad Institute Genome Sequencing Center for Infectious Disease"/>
            <person name="Wu L."/>
            <person name="Ma J."/>
        </authorList>
    </citation>
    <scope>NUCLEOTIDE SEQUENCE [LARGE SCALE GENOMIC DNA]</scope>
    <source>
        <strain evidence="10 11">JCM 16001</strain>
    </source>
</reference>
<comment type="subcellular location">
    <subcellularLocation>
        <location evidence="1">Cell membrane</location>
        <topology evidence="1">Multi-pass membrane protein</topology>
    </subcellularLocation>
</comment>
<evidence type="ECO:0000313" key="11">
    <source>
        <dbReference type="Proteomes" id="UP001499851"/>
    </source>
</evidence>
<keyword evidence="6 8" id="KW-0472">Membrane</keyword>
<proteinExistence type="inferred from homology"/>
<dbReference type="InterPro" id="IPR003856">
    <property type="entry name" value="LPS_length_determ_N"/>
</dbReference>
<evidence type="ECO:0000256" key="6">
    <source>
        <dbReference type="ARBA" id="ARBA00023136"/>
    </source>
</evidence>
<keyword evidence="4 8" id="KW-0812">Transmembrane</keyword>
<dbReference type="Pfam" id="PF02706">
    <property type="entry name" value="Wzz"/>
    <property type="match status" value="1"/>
</dbReference>
<dbReference type="Proteomes" id="UP001499851">
    <property type="component" value="Unassembled WGS sequence"/>
</dbReference>
<name>A0ABN2G9P2_9ACTN</name>
<sequence>MRTPAARTLADYGVIVRRSWWLVAGTAAAALAAGVAYTEMSPEVYESTASVLVLPTAGDTEVQGARTAGQVNLDTEAQLVKSTEVAEAAAAALGADPAADLVSQVSVTVPPNTAVLEISFKAGTPKQAQEGTLAFSEAYLAHRLTGATASIEREIGTANVELETVKAEIDAAEDRLDGMGDGDGGRSGLESDLEDLQAQAAEIEASVAGLQARAQAVSPGRVINQASLPQAPISPNAMFNLAAAAGVGLPLGLMLAWARHRLARKVSYPADLVDRCELDVLASVPPAVKFQRREVFGAYSPGGRVFSQLRNVVASQLTADQRVIVVAGVAPGPAASVVAANLATAMARAGDRVTAVAANPSTTVGLPELFGTDPVPGLADAWSGRIDLATAVQAAPRQPSLSVIGPGAAARAAGPTSEAAAETFAKLAEAGRFVVVDAPPLSCSADAQLLAGHADAVILAVQSQRDAIAETAAAAVAMRQIDTPLLGAVLLPGVLGPMNTVPLPTARRELASRPMLTADETPTDSLEPVEDAAATEVIPVVDAAAPSAASAAEPR</sequence>
<evidence type="ECO:0000313" key="10">
    <source>
        <dbReference type="EMBL" id="GAA1667713.1"/>
    </source>
</evidence>
<comment type="caution">
    <text evidence="10">The sequence shown here is derived from an EMBL/GenBank/DDBJ whole genome shotgun (WGS) entry which is preliminary data.</text>
</comment>
<dbReference type="InterPro" id="IPR027417">
    <property type="entry name" value="P-loop_NTPase"/>
</dbReference>
<gene>
    <name evidence="10" type="ORF">GCM10009830_11770</name>
</gene>
<evidence type="ECO:0000256" key="7">
    <source>
        <dbReference type="SAM" id="Coils"/>
    </source>
</evidence>
<feature type="transmembrane region" description="Helical" evidence="8">
    <location>
        <begin position="20"/>
        <end position="38"/>
    </location>
</feature>
<protein>
    <submittedName>
        <fullName evidence="10">Polysaccharide biosynthesis tyrosine autokinase</fullName>
    </submittedName>
</protein>
<keyword evidence="3" id="KW-1003">Cell membrane</keyword>
<keyword evidence="11" id="KW-1185">Reference proteome</keyword>
<evidence type="ECO:0000256" key="3">
    <source>
        <dbReference type="ARBA" id="ARBA00022475"/>
    </source>
</evidence>
<accession>A0ABN2G9P2</accession>
<keyword evidence="5 8" id="KW-1133">Transmembrane helix</keyword>
<comment type="similarity">
    <text evidence="2">Belongs to the CpsC/CapA family.</text>
</comment>
<feature type="coiled-coil region" evidence="7">
    <location>
        <begin position="155"/>
        <end position="213"/>
    </location>
</feature>
<evidence type="ECO:0000256" key="5">
    <source>
        <dbReference type="ARBA" id="ARBA00022989"/>
    </source>
</evidence>
<dbReference type="PANTHER" id="PTHR32309">
    <property type="entry name" value="TYROSINE-PROTEIN KINASE"/>
    <property type="match status" value="1"/>
</dbReference>
<evidence type="ECO:0000256" key="8">
    <source>
        <dbReference type="SAM" id="Phobius"/>
    </source>
</evidence>
<dbReference type="SUPFAM" id="SSF52540">
    <property type="entry name" value="P-loop containing nucleoside triphosphate hydrolases"/>
    <property type="match status" value="1"/>
</dbReference>
<dbReference type="EMBL" id="BAAAQF010000004">
    <property type="protein sequence ID" value="GAA1667713.1"/>
    <property type="molecule type" value="Genomic_DNA"/>
</dbReference>
<evidence type="ECO:0000259" key="9">
    <source>
        <dbReference type="Pfam" id="PF02706"/>
    </source>
</evidence>
<evidence type="ECO:0000256" key="1">
    <source>
        <dbReference type="ARBA" id="ARBA00004651"/>
    </source>
</evidence>